<keyword evidence="6" id="KW-0862">Zinc</keyword>
<evidence type="ECO:0000256" key="5">
    <source>
        <dbReference type="ARBA" id="ARBA00022785"/>
    </source>
</evidence>
<evidence type="ECO:0000256" key="2">
    <source>
        <dbReference type="ARBA" id="ARBA00022598"/>
    </source>
</evidence>
<dbReference type="InterPro" id="IPR014729">
    <property type="entry name" value="Rossmann-like_a/b/a_fold"/>
</dbReference>
<accession>A0ABS1JU98</accession>
<protein>
    <recommendedName>
        <fullName evidence="9">7-cyano-7-deazaguanine synthase</fullName>
        <ecNumber evidence="9">6.3.4.20</ecNumber>
    </recommendedName>
</protein>
<dbReference type="RefSeq" id="WP_201692470.1">
    <property type="nucleotide sequence ID" value="NZ_JAEQND010000013.1"/>
</dbReference>
<keyword evidence="4" id="KW-0547">Nucleotide-binding</keyword>
<evidence type="ECO:0000256" key="4">
    <source>
        <dbReference type="ARBA" id="ARBA00022741"/>
    </source>
</evidence>
<comment type="catalytic activity">
    <reaction evidence="10">
        <text>7-carboxy-7-carbaguanine + NH4(+) + 2 ATP = 7-cyano-7-carbaguanine + 2 AMP + 2 diphosphate + 2 H(+)</text>
        <dbReference type="Rhea" id="RHEA:27982"/>
        <dbReference type="ChEBI" id="CHEBI:15378"/>
        <dbReference type="ChEBI" id="CHEBI:28938"/>
        <dbReference type="ChEBI" id="CHEBI:30616"/>
        <dbReference type="ChEBI" id="CHEBI:33019"/>
        <dbReference type="ChEBI" id="CHEBI:45075"/>
        <dbReference type="ChEBI" id="CHEBI:61036"/>
        <dbReference type="ChEBI" id="CHEBI:456215"/>
        <dbReference type="EC" id="6.3.4.20"/>
    </reaction>
</comment>
<dbReference type="InterPro" id="IPR018317">
    <property type="entry name" value="QueC"/>
</dbReference>
<dbReference type="Gene3D" id="3.40.50.620">
    <property type="entry name" value="HUPs"/>
    <property type="match status" value="1"/>
</dbReference>
<keyword evidence="5" id="KW-0671">Queuosine biosynthesis</keyword>
<dbReference type="EMBL" id="JAEQND010000013">
    <property type="protein sequence ID" value="MBL0427839.1"/>
    <property type="molecule type" value="Genomic_DNA"/>
</dbReference>
<evidence type="ECO:0000256" key="3">
    <source>
        <dbReference type="ARBA" id="ARBA00022723"/>
    </source>
</evidence>
<name>A0ABS1JU98_9BURK</name>
<dbReference type="PANTHER" id="PTHR42914">
    <property type="entry name" value="7-CYANO-7-DEAZAGUANINE SYNTHASE"/>
    <property type="match status" value="1"/>
</dbReference>
<evidence type="ECO:0000313" key="11">
    <source>
        <dbReference type="EMBL" id="MBL0427839.1"/>
    </source>
</evidence>
<keyword evidence="3" id="KW-0479">Metal-binding</keyword>
<evidence type="ECO:0000256" key="6">
    <source>
        <dbReference type="ARBA" id="ARBA00022833"/>
    </source>
</evidence>
<gene>
    <name evidence="11" type="ORF">JI746_22220</name>
</gene>
<evidence type="ECO:0000256" key="1">
    <source>
        <dbReference type="ARBA" id="ARBA00005061"/>
    </source>
</evidence>
<proteinExistence type="inferred from homology"/>
<dbReference type="EC" id="6.3.4.20" evidence="9"/>
<keyword evidence="12" id="KW-1185">Reference proteome</keyword>
<evidence type="ECO:0000256" key="8">
    <source>
        <dbReference type="ARBA" id="ARBA00037993"/>
    </source>
</evidence>
<dbReference type="SUPFAM" id="SSF52402">
    <property type="entry name" value="Adenine nucleotide alpha hydrolases-like"/>
    <property type="match status" value="1"/>
</dbReference>
<evidence type="ECO:0000256" key="9">
    <source>
        <dbReference type="ARBA" id="ARBA00039149"/>
    </source>
</evidence>
<comment type="similarity">
    <text evidence="8">Belongs to the QueC family.</text>
</comment>
<dbReference type="Proteomes" id="UP000622707">
    <property type="component" value="Unassembled WGS sequence"/>
</dbReference>
<organism evidence="11 12">
    <name type="scientific">Ramlibacter alkalitolerans</name>
    <dbReference type="NCBI Taxonomy" id="2039631"/>
    <lineage>
        <taxon>Bacteria</taxon>
        <taxon>Pseudomonadati</taxon>
        <taxon>Pseudomonadota</taxon>
        <taxon>Betaproteobacteria</taxon>
        <taxon>Burkholderiales</taxon>
        <taxon>Comamonadaceae</taxon>
        <taxon>Ramlibacter</taxon>
    </lineage>
</organism>
<comment type="pathway">
    <text evidence="1">Purine metabolism; 7-cyano-7-deazaguanine biosynthesis.</text>
</comment>
<dbReference type="PANTHER" id="PTHR42914:SF1">
    <property type="entry name" value="7-CYANO-7-DEAZAGUANINE SYNTHASE"/>
    <property type="match status" value="1"/>
</dbReference>
<dbReference type="Pfam" id="PF06508">
    <property type="entry name" value="QueC"/>
    <property type="match status" value="1"/>
</dbReference>
<sequence>MKSALVMVSGGCDSATALFVTAKSFKPRAVFFDIGQMSADFELTAARQVCRAADVPLEVVDLSGMKHFFLGLVNRPELAIGFYGGIVAESAGPNCPHGLFGVASTYCVSAGIDVLVTGMHAEDKPGAAAMKEYLQTWGAAIRKLQPTQFDFSFPLLDMGKADVLKLGEESGVPLHLTRSCTRPTWRHCGTCPACTERRQAFKLAGVTDRTEYEA</sequence>
<evidence type="ECO:0000256" key="10">
    <source>
        <dbReference type="ARBA" id="ARBA00047890"/>
    </source>
</evidence>
<evidence type="ECO:0000313" key="12">
    <source>
        <dbReference type="Proteomes" id="UP000622707"/>
    </source>
</evidence>
<evidence type="ECO:0000256" key="7">
    <source>
        <dbReference type="ARBA" id="ARBA00022840"/>
    </source>
</evidence>
<comment type="caution">
    <text evidence="11">The sequence shown here is derived from an EMBL/GenBank/DDBJ whole genome shotgun (WGS) entry which is preliminary data.</text>
</comment>
<keyword evidence="7" id="KW-0067">ATP-binding</keyword>
<reference evidence="11 12" key="1">
    <citation type="journal article" date="2017" name="Int. J. Syst. Evol. Microbiol.">
        <title>Ramlibacter alkalitolerans sp. nov., alkali-tolerant bacterium isolated from soil of ginseng.</title>
        <authorList>
            <person name="Lee D.H."/>
            <person name="Cha C.J."/>
        </authorList>
    </citation>
    <scope>NUCLEOTIDE SEQUENCE [LARGE SCALE GENOMIC DNA]</scope>
    <source>
        <strain evidence="11 12">KACC 19305</strain>
    </source>
</reference>
<keyword evidence="2" id="KW-0436">Ligase</keyword>